<organism evidence="10 11">
    <name type="scientific">Lacticaseibacillus yichunensis</name>
    <dbReference type="NCBI Taxonomy" id="2486015"/>
    <lineage>
        <taxon>Bacteria</taxon>
        <taxon>Bacillati</taxon>
        <taxon>Bacillota</taxon>
        <taxon>Bacilli</taxon>
        <taxon>Lactobacillales</taxon>
        <taxon>Lactobacillaceae</taxon>
        <taxon>Lacticaseibacillus</taxon>
    </lineage>
</organism>
<keyword evidence="3 7" id="KW-0812">Transmembrane</keyword>
<dbReference type="Pfam" id="PF06738">
    <property type="entry name" value="ThrE"/>
    <property type="match status" value="1"/>
</dbReference>
<feature type="transmembrane region" description="Helical" evidence="7">
    <location>
        <begin position="418"/>
        <end position="438"/>
    </location>
</feature>
<comment type="similarity">
    <text evidence="6">Belongs to the ThrE exporter (TC 2.A.79) family.</text>
</comment>
<protein>
    <submittedName>
        <fullName evidence="10">Threonine/serine exporter ThrE family protein</fullName>
    </submittedName>
</protein>
<feature type="domain" description="Threonine/Serine exporter ThrE" evidence="9">
    <location>
        <begin position="311"/>
        <end position="436"/>
    </location>
</feature>
<dbReference type="RefSeq" id="WP_125696697.1">
    <property type="nucleotide sequence ID" value="NZ_JBHTOG010000031.1"/>
</dbReference>
<evidence type="ECO:0000259" key="9">
    <source>
        <dbReference type="Pfam" id="PF12821"/>
    </source>
</evidence>
<evidence type="ECO:0000256" key="5">
    <source>
        <dbReference type="ARBA" id="ARBA00023136"/>
    </source>
</evidence>
<feature type="transmembrane region" description="Helical" evidence="7">
    <location>
        <begin position="234"/>
        <end position="257"/>
    </location>
</feature>
<reference evidence="11" key="1">
    <citation type="journal article" date="2019" name="Int. J. Syst. Evol. Microbiol.">
        <title>The Global Catalogue of Microorganisms (GCM) 10K type strain sequencing project: providing services to taxonomists for standard genome sequencing and annotation.</title>
        <authorList>
            <consortium name="The Broad Institute Genomics Platform"/>
            <consortium name="The Broad Institute Genome Sequencing Center for Infectious Disease"/>
            <person name="Wu L."/>
            <person name="Ma J."/>
        </authorList>
    </citation>
    <scope>NUCLEOTIDE SEQUENCE [LARGE SCALE GENOMIC DNA]</scope>
    <source>
        <strain evidence="11">CCM 8947</strain>
    </source>
</reference>
<evidence type="ECO:0000313" key="10">
    <source>
        <dbReference type="EMBL" id="MFD1432309.1"/>
    </source>
</evidence>
<dbReference type="InterPro" id="IPR050539">
    <property type="entry name" value="ThrE_Dicarb/AminoAcid_Exp"/>
</dbReference>
<comment type="subcellular location">
    <subcellularLocation>
        <location evidence="1">Cell membrane</location>
        <topology evidence="1">Multi-pass membrane protein</topology>
    </subcellularLocation>
</comment>
<evidence type="ECO:0000256" key="3">
    <source>
        <dbReference type="ARBA" id="ARBA00022692"/>
    </source>
</evidence>
<feature type="transmembrane region" description="Helical" evidence="7">
    <location>
        <begin position="198"/>
        <end position="222"/>
    </location>
</feature>
<feature type="transmembrane region" description="Helical" evidence="7">
    <location>
        <begin position="296"/>
        <end position="321"/>
    </location>
</feature>
<accession>A0ABW4CQB3</accession>
<evidence type="ECO:0000256" key="4">
    <source>
        <dbReference type="ARBA" id="ARBA00022989"/>
    </source>
</evidence>
<evidence type="ECO:0000256" key="6">
    <source>
        <dbReference type="ARBA" id="ARBA00034125"/>
    </source>
</evidence>
<dbReference type="InterPro" id="IPR024528">
    <property type="entry name" value="ThrE_2"/>
</dbReference>
<keyword evidence="11" id="KW-1185">Reference proteome</keyword>
<feature type="domain" description="Threonine/serine exporter-like N-terminal" evidence="8">
    <location>
        <begin position="45"/>
        <end position="287"/>
    </location>
</feature>
<dbReference type="PANTHER" id="PTHR34390">
    <property type="entry name" value="UPF0442 PROTEIN YJJB-RELATED"/>
    <property type="match status" value="1"/>
</dbReference>
<feature type="transmembrane region" description="Helical" evidence="7">
    <location>
        <begin position="380"/>
        <end position="398"/>
    </location>
</feature>
<gene>
    <name evidence="10" type="ORF">ACFQ47_06375</name>
</gene>
<feature type="transmembrane region" description="Helical" evidence="7">
    <location>
        <begin position="154"/>
        <end position="186"/>
    </location>
</feature>
<sequence length="447" mass="47207">MTAAEKPASTPKISPNHHMAIPWHSFEHDQDTPIRETSLTARAALVGRVGIVMLSCGTGAWRVREAMDTVSRALGLTCAADVGLITLSFSCFEKGHHYSQTLSLPASGVNTAKLAAMEQFVDHFDACLGLTPNEIHSRLDKIQHQPGQFSPLQLGLASALACAAFVFLLGGGPIEMLCCFVGAGVGNYLRSVMGRHHITVMASTALSVAAACLSYTLLFLLLRAGFHIASGHEAGYIGAMLFVIPGFPFITSGLDIFKQDMRSGLERGMFAIMVITVATVTGWLVALLVHLSPANFLPLGLSAGVLLLCRLVASFCGVFGFSIMFNSPVTMSAVAGVIGACANTLRLELVDLTMPPAAAAFLGALLAGLLASLANRKAGYPRISLTVPAIVIMVPGLYMYRGMFNLGGGSFDVGASWVVRAVLIVIALPLGLAVARVLTDPKWRHIS</sequence>
<evidence type="ECO:0000259" key="8">
    <source>
        <dbReference type="Pfam" id="PF06738"/>
    </source>
</evidence>
<dbReference type="PANTHER" id="PTHR34390:SF2">
    <property type="entry name" value="SUCCINATE TRANSPORTER SUBUNIT YJJP-RELATED"/>
    <property type="match status" value="1"/>
</dbReference>
<dbReference type="Proteomes" id="UP001597192">
    <property type="component" value="Unassembled WGS sequence"/>
</dbReference>
<proteinExistence type="inferred from homology"/>
<feature type="transmembrane region" description="Helical" evidence="7">
    <location>
        <begin position="353"/>
        <end position="373"/>
    </location>
</feature>
<comment type="caution">
    <text evidence="10">The sequence shown here is derived from an EMBL/GenBank/DDBJ whole genome shotgun (WGS) entry which is preliminary data.</text>
</comment>
<dbReference type="InterPro" id="IPR010619">
    <property type="entry name" value="ThrE-like_N"/>
</dbReference>
<evidence type="ECO:0000313" key="11">
    <source>
        <dbReference type="Proteomes" id="UP001597192"/>
    </source>
</evidence>
<evidence type="ECO:0000256" key="7">
    <source>
        <dbReference type="SAM" id="Phobius"/>
    </source>
</evidence>
<keyword evidence="5 7" id="KW-0472">Membrane</keyword>
<evidence type="ECO:0000256" key="2">
    <source>
        <dbReference type="ARBA" id="ARBA00022475"/>
    </source>
</evidence>
<name>A0ABW4CQB3_9LACO</name>
<feature type="transmembrane region" description="Helical" evidence="7">
    <location>
        <begin position="269"/>
        <end position="290"/>
    </location>
</feature>
<keyword evidence="2" id="KW-1003">Cell membrane</keyword>
<dbReference type="Pfam" id="PF12821">
    <property type="entry name" value="ThrE_2"/>
    <property type="match status" value="1"/>
</dbReference>
<evidence type="ECO:0000256" key="1">
    <source>
        <dbReference type="ARBA" id="ARBA00004651"/>
    </source>
</evidence>
<dbReference type="EMBL" id="JBHTOG010000031">
    <property type="protein sequence ID" value="MFD1432309.1"/>
    <property type="molecule type" value="Genomic_DNA"/>
</dbReference>
<keyword evidence="4 7" id="KW-1133">Transmembrane helix</keyword>